<dbReference type="PANTHER" id="PTHR14309:SF7">
    <property type="entry name" value="PLECKSTRIN HOMOLOGY DOMAIN-CONTAINING FAMILY B MEMBER 1"/>
    <property type="match status" value="1"/>
</dbReference>
<sequence>MALVKSGSLWRQSSILRRWKKNWFDLWLDGTLVYYEDENRRQLEDCIHVKVNCINIKTGYECIEGLPPEQSSRECMLMIYLRDGSKLALSADSADDALAWKLAFLETKRNLIALKVMSFISQTEVNEHVSGE</sequence>
<name>A0A401SJE1_CHIPU</name>
<dbReference type="InterPro" id="IPR039680">
    <property type="entry name" value="PLEKHB1/2"/>
</dbReference>
<dbReference type="SMART" id="SM00233">
    <property type="entry name" value="PH"/>
    <property type="match status" value="1"/>
</dbReference>
<dbReference type="Pfam" id="PF00169">
    <property type="entry name" value="PH"/>
    <property type="match status" value="1"/>
</dbReference>
<comment type="caution">
    <text evidence="4">The sequence shown here is derived from an EMBL/GenBank/DDBJ whole genome shotgun (WGS) entry which is preliminary data.</text>
</comment>
<gene>
    <name evidence="4" type="ORF">chiPu_0008990</name>
</gene>
<proteinExistence type="predicted"/>
<accession>A0A401SJE1</accession>
<keyword evidence="2" id="KW-0472">Membrane</keyword>
<dbReference type="AlphaFoldDB" id="A0A401SJE1"/>
<dbReference type="InterPro" id="IPR001849">
    <property type="entry name" value="PH_domain"/>
</dbReference>
<dbReference type="PROSITE" id="PS50003">
    <property type="entry name" value="PH_DOMAIN"/>
    <property type="match status" value="1"/>
</dbReference>
<dbReference type="Proteomes" id="UP000287033">
    <property type="component" value="Unassembled WGS sequence"/>
</dbReference>
<dbReference type="FunFam" id="2.30.29.30:FF:000073">
    <property type="entry name" value="Pleckstrin homology domain-containing family B member 2"/>
    <property type="match status" value="1"/>
</dbReference>
<dbReference type="OMA" id="EQSSREC"/>
<evidence type="ECO:0000313" key="4">
    <source>
        <dbReference type="EMBL" id="GCC30539.1"/>
    </source>
</evidence>
<protein>
    <recommendedName>
        <fullName evidence="3">PH domain-containing protein</fullName>
    </recommendedName>
</protein>
<evidence type="ECO:0000256" key="2">
    <source>
        <dbReference type="ARBA" id="ARBA00023136"/>
    </source>
</evidence>
<keyword evidence="5" id="KW-1185">Reference proteome</keyword>
<dbReference type="STRING" id="137246.A0A401SJE1"/>
<dbReference type="SUPFAM" id="SSF50729">
    <property type="entry name" value="PH domain-like"/>
    <property type="match status" value="1"/>
</dbReference>
<organism evidence="4 5">
    <name type="scientific">Chiloscyllium punctatum</name>
    <name type="common">Brownbanded bambooshark</name>
    <name type="synonym">Hemiscyllium punctatum</name>
    <dbReference type="NCBI Taxonomy" id="137246"/>
    <lineage>
        <taxon>Eukaryota</taxon>
        <taxon>Metazoa</taxon>
        <taxon>Chordata</taxon>
        <taxon>Craniata</taxon>
        <taxon>Vertebrata</taxon>
        <taxon>Chondrichthyes</taxon>
        <taxon>Elasmobranchii</taxon>
        <taxon>Galeomorphii</taxon>
        <taxon>Galeoidea</taxon>
        <taxon>Orectolobiformes</taxon>
        <taxon>Hemiscylliidae</taxon>
        <taxon>Chiloscyllium</taxon>
    </lineage>
</organism>
<evidence type="ECO:0000256" key="1">
    <source>
        <dbReference type="ARBA" id="ARBA00004370"/>
    </source>
</evidence>
<comment type="subcellular location">
    <subcellularLocation>
        <location evidence="1">Membrane</location>
    </subcellularLocation>
</comment>
<dbReference type="Gene3D" id="2.30.29.30">
    <property type="entry name" value="Pleckstrin-homology domain (PH domain)/Phosphotyrosine-binding domain (PTB)"/>
    <property type="match status" value="1"/>
</dbReference>
<dbReference type="OrthoDB" id="2157866at2759"/>
<reference evidence="4 5" key="1">
    <citation type="journal article" date="2018" name="Nat. Ecol. Evol.">
        <title>Shark genomes provide insights into elasmobranch evolution and the origin of vertebrates.</title>
        <authorList>
            <person name="Hara Y"/>
            <person name="Yamaguchi K"/>
            <person name="Onimaru K"/>
            <person name="Kadota M"/>
            <person name="Koyanagi M"/>
            <person name="Keeley SD"/>
            <person name="Tatsumi K"/>
            <person name="Tanaka K"/>
            <person name="Motone F"/>
            <person name="Kageyama Y"/>
            <person name="Nozu R"/>
            <person name="Adachi N"/>
            <person name="Nishimura O"/>
            <person name="Nakagawa R"/>
            <person name="Tanegashima C"/>
            <person name="Kiyatake I"/>
            <person name="Matsumoto R"/>
            <person name="Murakumo K"/>
            <person name="Nishida K"/>
            <person name="Terakita A"/>
            <person name="Kuratani S"/>
            <person name="Sato K"/>
            <person name="Hyodo S Kuraku.S."/>
        </authorList>
    </citation>
    <scope>NUCLEOTIDE SEQUENCE [LARGE SCALE GENOMIC DNA]</scope>
</reference>
<dbReference type="GO" id="GO:0045595">
    <property type="term" value="P:regulation of cell differentiation"/>
    <property type="evidence" value="ECO:0007669"/>
    <property type="project" value="TreeGrafter"/>
</dbReference>
<dbReference type="InterPro" id="IPR011993">
    <property type="entry name" value="PH-like_dom_sf"/>
</dbReference>
<evidence type="ECO:0000313" key="5">
    <source>
        <dbReference type="Proteomes" id="UP000287033"/>
    </source>
</evidence>
<feature type="domain" description="PH" evidence="3">
    <location>
        <begin position="2"/>
        <end position="109"/>
    </location>
</feature>
<evidence type="ECO:0000259" key="3">
    <source>
        <dbReference type="PROSITE" id="PS50003"/>
    </source>
</evidence>
<dbReference type="GO" id="GO:0016020">
    <property type="term" value="C:membrane"/>
    <property type="evidence" value="ECO:0007669"/>
    <property type="project" value="UniProtKB-SubCell"/>
</dbReference>
<dbReference type="EMBL" id="BEZZ01000308">
    <property type="protein sequence ID" value="GCC30539.1"/>
    <property type="molecule type" value="Genomic_DNA"/>
</dbReference>
<dbReference type="PANTHER" id="PTHR14309">
    <property type="entry name" value="EXPRESSED PROTEIN"/>
    <property type="match status" value="1"/>
</dbReference>
<dbReference type="CDD" id="cd13265">
    <property type="entry name" value="PH_evt"/>
    <property type="match status" value="1"/>
</dbReference>